<reference evidence="1 2" key="1">
    <citation type="submission" date="2014-03" db="EMBL/GenBank/DDBJ databases">
        <title>Draft Genome Sequence of Actibacterium mucosum KCTC 23349, a Marine Alphaproteobacterium with Complex Ionic Requirements Isolated from Mediterranean Seawater at Malvarrosa Beach, Valencia, Spain.</title>
        <authorList>
            <person name="Arahal D.R."/>
            <person name="Shao Z."/>
            <person name="Lai Q."/>
            <person name="Pujalte M.J."/>
        </authorList>
    </citation>
    <scope>NUCLEOTIDE SEQUENCE [LARGE SCALE GENOMIC DNA]</scope>
    <source>
        <strain evidence="1 2">KCTC 23349</strain>
    </source>
</reference>
<evidence type="ECO:0000313" key="1">
    <source>
        <dbReference type="EMBL" id="KAJ54776.1"/>
    </source>
</evidence>
<protein>
    <submittedName>
        <fullName evidence="1">Uncharacterized protein</fullName>
    </submittedName>
</protein>
<accession>A0A037ZGW5</accession>
<dbReference type="AntiFam" id="ANF00101">
    <property type="entry name" value="Shadow ORF (opposite yjhX)"/>
</dbReference>
<organism evidence="1 2">
    <name type="scientific">Actibacterium mucosum KCTC 23349</name>
    <dbReference type="NCBI Taxonomy" id="1454373"/>
    <lineage>
        <taxon>Bacteria</taxon>
        <taxon>Pseudomonadati</taxon>
        <taxon>Pseudomonadota</taxon>
        <taxon>Alphaproteobacteria</taxon>
        <taxon>Rhodobacterales</taxon>
        <taxon>Roseobacteraceae</taxon>
        <taxon>Actibacterium</taxon>
    </lineage>
</organism>
<proteinExistence type="predicted"/>
<dbReference type="EMBL" id="JFKE01000006">
    <property type="protein sequence ID" value="KAJ54776.1"/>
    <property type="molecule type" value="Genomic_DNA"/>
</dbReference>
<comment type="caution">
    <text evidence="1">The sequence shown here is derived from an EMBL/GenBank/DDBJ whole genome shotgun (WGS) entry which is preliminary data.</text>
</comment>
<dbReference type="AlphaFoldDB" id="A0A037ZGW5"/>
<keyword evidence="2" id="KW-1185">Reference proteome</keyword>
<dbReference type="Proteomes" id="UP000026249">
    <property type="component" value="Unassembled WGS sequence"/>
</dbReference>
<name>A0A037ZGW5_9RHOB</name>
<sequence>MRADEAPFFEPQENWERAFRQDVPIARVAGDFANFAVLVSLVVDCSTEREFMQNTLFMF</sequence>
<evidence type="ECO:0000313" key="2">
    <source>
        <dbReference type="Proteomes" id="UP000026249"/>
    </source>
</evidence>
<gene>
    <name evidence="1" type="ORF">ACMU_16815</name>
</gene>